<gene>
    <name evidence="2" type="ORF">DMI76_09275</name>
</gene>
<dbReference type="Proteomes" id="UP000642553">
    <property type="component" value="Chromosome"/>
</dbReference>
<feature type="region of interest" description="Disordered" evidence="1">
    <location>
        <begin position="17"/>
        <end position="41"/>
    </location>
</feature>
<organism evidence="2 3">
    <name type="scientific">Akkermansia massiliensis</name>
    <dbReference type="NCBI Taxonomy" id="2927224"/>
    <lineage>
        <taxon>Bacteria</taxon>
        <taxon>Pseudomonadati</taxon>
        <taxon>Verrucomicrobiota</taxon>
        <taxon>Verrucomicrobiia</taxon>
        <taxon>Verrucomicrobiales</taxon>
        <taxon>Akkermansiaceae</taxon>
        <taxon>Akkermansia</taxon>
    </lineage>
</organism>
<reference evidence="2" key="1">
    <citation type="submission" date="2018-05" db="EMBL/GenBank/DDBJ databases">
        <title>Complete genome sequnece of Akkermansia muciniphila EB-AMDK-40.</title>
        <authorList>
            <person name="Nam Y.-D."/>
            <person name="Chung W.-H."/>
            <person name="Park Y.S."/>
            <person name="Kang J."/>
        </authorList>
    </citation>
    <scope>NUCLEOTIDE SEQUENCE</scope>
    <source>
        <strain evidence="2">EB-AMDK-40</strain>
    </source>
</reference>
<sequence>MIVRFIEIASTLSQKETMKMKAKGKKGLTAQTRRPRHSPKRKINEELIKLVMELRKVRNIGIRLLNVNFF</sequence>
<dbReference type="AlphaFoldDB" id="A0AAE6TB72"/>
<evidence type="ECO:0000313" key="2">
    <source>
        <dbReference type="EMBL" id="QHV63541.1"/>
    </source>
</evidence>
<evidence type="ECO:0000313" key="3">
    <source>
        <dbReference type="Proteomes" id="UP000642553"/>
    </source>
</evidence>
<accession>A0AAE6TB72</accession>
<dbReference type="EMBL" id="CP029701">
    <property type="protein sequence ID" value="QHV63541.1"/>
    <property type="molecule type" value="Genomic_DNA"/>
</dbReference>
<evidence type="ECO:0000256" key="1">
    <source>
        <dbReference type="SAM" id="MobiDB-lite"/>
    </source>
</evidence>
<name>A0AAE6TB72_9BACT</name>
<protein>
    <submittedName>
        <fullName evidence="2">Uncharacterized protein</fullName>
    </submittedName>
</protein>
<proteinExistence type="predicted"/>